<dbReference type="PANTHER" id="PTHR10003">
    <property type="entry name" value="SUPEROXIDE DISMUTASE CU-ZN -RELATED"/>
    <property type="match status" value="1"/>
</dbReference>
<dbReference type="InterPro" id="IPR024134">
    <property type="entry name" value="SOD_Cu/Zn_/chaperone"/>
</dbReference>
<evidence type="ECO:0000256" key="1">
    <source>
        <dbReference type="ARBA" id="ARBA00010457"/>
    </source>
</evidence>
<dbReference type="SUPFAM" id="SSF49329">
    <property type="entry name" value="Cu,Zn superoxide dismutase-like"/>
    <property type="match status" value="1"/>
</dbReference>
<dbReference type="RefSeq" id="WP_187479769.1">
    <property type="nucleotide sequence ID" value="NZ_CP060697.1"/>
</dbReference>
<comment type="similarity">
    <text evidence="1">Belongs to the Cu-Zn superoxide dismutase family.</text>
</comment>
<feature type="domain" description="Superoxide dismutase copper/zinc binding" evidence="2">
    <location>
        <begin position="72"/>
        <end position="193"/>
    </location>
</feature>
<dbReference type="InterPro" id="IPR036423">
    <property type="entry name" value="SOD-like_Cu/Zn_dom_sf"/>
</dbReference>
<dbReference type="Gene3D" id="2.60.40.200">
    <property type="entry name" value="Superoxide dismutase, copper/zinc binding domain"/>
    <property type="match status" value="1"/>
</dbReference>
<dbReference type="GO" id="GO:0005507">
    <property type="term" value="F:copper ion binding"/>
    <property type="evidence" value="ECO:0007669"/>
    <property type="project" value="InterPro"/>
</dbReference>
<accession>A0A7G9L2G5</accession>
<dbReference type="CDD" id="cd00305">
    <property type="entry name" value="Cu-Zn_Superoxide_Dismutase"/>
    <property type="match status" value="1"/>
</dbReference>
<proteinExistence type="inferred from homology"/>
<dbReference type="GO" id="GO:0006801">
    <property type="term" value="P:superoxide metabolic process"/>
    <property type="evidence" value="ECO:0007669"/>
    <property type="project" value="InterPro"/>
</dbReference>
<dbReference type="AlphaFoldDB" id="A0A7G9L2G5"/>
<dbReference type="InterPro" id="IPR001424">
    <property type="entry name" value="SOD_Cu_Zn_dom"/>
</dbReference>
<evidence type="ECO:0000259" key="2">
    <source>
        <dbReference type="Pfam" id="PF00080"/>
    </source>
</evidence>
<evidence type="ECO:0000313" key="3">
    <source>
        <dbReference type="EMBL" id="QNM82814.1"/>
    </source>
</evidence>
<organism evidence="3 4">
    <name type="scientific">Sphingomonas sabuli</name>
    <dbReference type="NCBI Taxonomy" id="2764186"/>
    <lineage>
        <taxon>Bacteria</taxon>
        <taxon>Pseudomonadati</taxon>
        <taxon>Pseudomonadota</taxon>
        <taxon>Alphaproteobacteria</taxon>
        <taxon>Sphingomonadales</taxon>
        <taxon>Sphingomonadaceae</taxon>
        <taxon>Sphingomonas</taxon>
    </lineage>
</organism>
<gene>
    <name evidence="3" type="ORF">H8M03_00085</name>
</gene>
<dbReference type="KEGG" id="ssau:H8M03_00085"/>
<dbReference type="Proteomes" id="UP000515861">
    <property type="component" value="Chromosome"/>
</dbReference>
<name>A0A7G9L2G5_9SPHN</name>
<keyword evidence="4" id="KW-1185">Reference proteome</keyword>
<reference evidence="3 4" key="1">
    <citation type="submission" date="2020-08" db="EMBL/GenBank/DDBJ databases">
        <title>Sphingomonas sp. sand1-3 16S ribosomal RNA gene Genome sequencing and assembly.</title>
        <authorList>
            <person name="Kang M."/>
        </authorList>
    </citation>
    <scope>NUCLEOTIDE SEQUENCE [LARGE SCALE GENOMIC DNA]</scope>
    <source>
        <strain evidence="4">sand1-3</strain>
    </source>
</reference>
<protein>
    <submittedName>
        <fullName evidence="3">Superoxide dismutase family protein</fullName>
    </submittedName>
</protein>
<dbReference type="EMBL" id="CP060697">
    <property type="protein sequence ID" value="QNM82814.1"/>
    <property type="molecule type" value="Genomic_DNA"/>
</dbReference>
<evidence type="ECO:0000313" key="4">
    <source>
        <dbReference type="Proteomes" id="UP000515861"/>
    </source>
</evidence>
<sequence>MRHILFWTATAAAAALVGGCDSNRAETDANIAANDSDAAVQASTDDAPAVPMIDASGKVIGEVRSGDGPDGARLMIDARGLPPGEHGLHIHDAGLCELPDFKSAGGHWNPTGKKHGSGSADGAHLGDLSNVTVGADGVLRTDVAVAGTYLRTAQPSAQAILGGDGAALVVHAKADDYKTDPSGDSGDRIACAVLGTAEAGSVSSTDASGTAAANTQ</sequence>
<dbReference type="PROSITE" id="PS51257">
    <property type="entry name" value="PROKAR_LIPOPROTEIN"/>
    <property type="match status" value="1"/>
</dbReference>
<dbReference type="Pfam" id="PF00080">
    <property type="entry name" value="Sod_Cu"/>
    <property type="match status" value="1"/>
</dbReference>